<dbReference type="OMA" id="GIQWPRT"/>
<dbReference type="InterPro" id="IPR026506">
    <property type="entry name" value="GDPGP"/>
</dbReference>
<dbReference type="GeneID" id="111228367"/>
<dbReference type="Pfam" id="PF26216">
    <property type="entry name" value="GDPGP1_C"/>
    <property type="match status" value="1"/>
</dbReference>
<keyword evidence="7" id="KW-0963">Cytoplasm</keyword>
<dbReference type="EC" id="2.7.7.78" evidence="5"/>
<dbReference type="GeneTree" id="ENSGT00390000016718"/>
<comment type="catalytic activity">
    <reaction evidence="1">
        <text>GDP-alpha-D-glucose + phosphate = alpha-D-glucose 1-phosphate + GDP + H(+)</text>
        <dbReference type="Rhea" id="RHEA:30387"/>
        <dbReference type="ChEBI" id="CHEBI:15378"/>
        <dbReference type="ChEBI" id="CHEBI:43474"/>
        <dbReference type="ChEBI" id="CHEBI:58189"/>
        <dbReference type="ChEBI" id="CHEBI:58601"/>
        <dbReference type="ChEBI" id="CHEBI:62230"/>
        <dbReference type="EC" id="2.7.7.78"/>
    </reaction>
</comment>
<evidence type="ECO:0000256" key="5">
    <source>
        <dbReference type="ARBA" id="ARBA00012507"/>
    </source>
</evidence>
<organism evidence="15 16">
    <name type="scientific">Seriola dumerili</name>
    <name type="common">Greater amberjack</name>
    <name type="synonym">Caranx dumerili</name>
    <dbReference type="NCBI Taxonomy" id="41447"/>
    <lineage>
        <taxon>Eukaryota</taxon>
        <taxon>Metazoa</taxon>
        <taxon>Chordata</taxon>
        <taxon>Craniata</taxon>
        <taxon>Vertebrata</taxon>
        <taxon>Euteleostomi</taxon>
        <taxon>Actinopterygii</taxon>
        <taxon>Neopterygii</taxon>
        <taxon>Teleostei</taxon>
        <taxon>Neoteleostei</taxon>
        <taxon>Acanthomorphata</taxon>
        <taxon>Carangaria</taxon>
        <taxon>Carangiformes</taxon>
        <taxon>Carangidae</taxon>
        <taxon>Seriola</taxon>
    </lineage>
</organism>
<evidence type="ECO:0000256" key="11">
    <source>
        <dbReference type="ARBA" id="ARBA00022741"/>
    </source>
</evidence>
<evidence type="ECO:0000256" key="6">
    <source>
        <dbReference type="ARBA" id="ARBA00018857"/>
    </source>
</evidence>
<feature type="domain" description="GDPGP1-like C-terminal" evidence="13">
    <location>
        <begin position="234"/>
        <end position="368"/>
    </location>
</feature>
<reference evidence="15" key="2">
    <citation type="submission" date="2025-09" db="UniProtKB">
        <authorList>
            <consortium name="Ensembl"/>
        </authorList>
    </citation>
    <scope>IDENTIFICATION</scope>
</reference>
<protein>
    <recommendedName>
        <fullName evidence="6">GDP-D-glucose phosphorylase 1</fullName>
        <ecNumber evidence="5">2.7.7.78</ecNumber>
    </recommendedName>
</protein>
<dbReference type="GO" id="GO:0080048">
    <property type="term" value="F:GDP-D-glucose phosphorylase activity"/>
    <property type="evidence" value="ECO:0007669"/>
    <property type="project" value="UniProtKB-EC"/>
</dbReference>
<proteinExistence type="inferred from homology"/>
<feature type="domain" description="GDPGP1-like N-terminal" evidence="14">
    <location>
        <begin position="41"/>
        <end position="212"/>
    </location>
</feature>
<dbReference type="AlphaFoldDB" id="A0A3B4V1L5"/>
<dbReference type="STRING" id="41447.ENSSDUP00000023990"/>
<name>A0A3B4V1L5_SERDU</name>
<keyword evidence="8" id="KW-0344">Guanine-nucleotide releasing factor</keyword>
<accession>A0A3B4V1L5</accession>
<dbReference type="RefSeq" id="XP_022609913.1">
    <property type="nucleotide sequence ID" value="XM_022754192.1"/>
</dbReference>
<sequence>MSNLKADPTMPLQYVYTNQDFVTDVRRSTDSSSGMASPPAKFDTTIQAGWADRMEKGLFRYHLGNLQTRILPGSRGYVAQLNIQRGIERRKPQEILSIQQEFSAKQFNFNKINPEEIIFEMIKDTERGTALHHSGQLQQPCRMVVLVNVSPLEFGHCLFVPDPSCCLPQVLTRFAIQVGIESVLLSSDPGFRVGFNSLGAFASVNHLHLHGYYLDHELKIESMPVKPLLPERGFYRLLDFPAGLLFYTESEELEKVARAICEVTDFLVDGNIAHNLFMTRGCPPCDHRQNEKNICSRKGVRIAVWPRISCFGAKEESSFNVALCELAGHLPFKNKKDYELTTEKDVIDIIQRYVLPDEEFHRLEQQLTRHLMGL</sequence>
<evidence type="ECO:0000256" key="8">
    <source>
        <dbReference type="ARBA" id="ARBA00022658"/>
    </source>
</evidence>
<comment type="subcellular location">
    <subcellularLocation>
        <location evidence="3">Cytoplasm</location>
    </subcellularLocation>
</comment>
<evidence type="ECO:0000313" key="16">
    <source>
        <dbReference type="Proteomes" id="UP000261420"/>
    </source>
</evidence>
<evidence type="ECO:0000256" key="4">
    <source>
        <dbReference type="ARBA" id="ARBA00006451"/>
    </source>
</evidence>
<dbReference type="GO" id="GO:0005737">
    <property type="term" value="C:cytoplasm"/>
    <property type="evidence" value="ECO:0007669"/>
    <property type="project" value="UniProtKB-SubCell"/>
</dbReference>
<evidence type="ECO:0000256" key="9">
    <source>
        <dbReference type="ARBA" id="ARBA00022679"/>
    </source>
</evidence>
<keyword evidence="9" id="KW-0808">Transferase</keyword>
<dbReference type="InterPro" id="IPR058866">
    <property type="entry name" value="GDPGP1_N"/>
</dbReference>
<dbReference type="PANTHER" id="PTHR20884:SF8">
    <property type="entry name" value="GDP-D-GLUCOSE PHOSPHORYLASE 1"/>
    <property type="match status" value="1"/>
</dbReference>
<evidence type="ECO:0000259" key="14">
    <source>
        <dbReference type="Pfam" id="PF26217"/>
    </source>
</evidence>
<dbReference type="Ensembl" id="ENSSDUT00000024439.1">
    <property type="protein sequence ID" value="ENSSDUP00000023990.1"/>
    <property type="gene ID" value="ENSSDUG00000017447.1"/>
</dbReference>
<evidence type="ECO:0000256" key="3">
    <source>
        <dbReference type="ARBA" id="ARBA00004496"/>
    </source>
</evidence>
<evidence type="ECO:0000256" key="1">
    <source>
        <dbReference type="ARBA" id="ARBA00000063"/>
    </source>
</evidence>
<evidence type="ECO:0000256" key="2">
    <source>
        <dbReference type="ARBA" id="ARBA00003049"/>
    </source>
</evidence>
<keyword evidence="12" id="KW-0378">Hydrolase</keyword>
<keyword evidence="10" id="KW-0548">Nucleotidyltransferase</keyword>
<dbReference type="GO" id="GO:0005085">
    <property type="term" value="F:guanyl-nucleotide exchange factor activity"/>
    <property type="evidence" value="ECO:0007669"/>
    <property type="project" value="UniProtKB-KW"/>
</dbReference>
<dbReference type="InterPro" id="IPR058865">
    <property type="entry name" value="GDPGP1_C"/>
</dbReference>
<dbReference type="GO" id="GO:0006006">
    <property type="term" value="P:glucose metabolic process"/>
    <property type="evidence" value="ECO:0007669"/>
    <property type="project" value="TreeGrafter"/>
</dbReference>
<evidence type="ECO:0000256" key="12">
    <source>
        <dbReference type="ARBA" id="ARBA00022801"/>
    </source>
</evidence>
<dbReference type="GO" id="GO:0000166">
    <property type="term" value="F:nucleotide binding"/>
    <property type="evidence" value="ECO:0007669"/>
    <property type="project" value="UniProtKB-KW"/>
</dbReference>
<dbReference type="Proteomes" id="UP000261420">
    <property type="component" value="Unplaced"/>
</dbReference>
<dbReference type="PANTHER" id="PTHR20884">
    <property type="entry name" value="GDP-D-GLUCOSE PHOSPHORYLASE 1"/>
    <property type="match status" value="1"/>
</dbReference>
<dbReference type="Pfam" id="PF26217">
    <property type="entry name" value="GDPGP1_N"/>
    <property type="match status" value="1"/>
</dbReference>
<evidence type="ECO:0000256" key="10">
    <source>
        <dbReference type="ARBA" id="ARBA00022695"/>
    </source>
</evidence>
<comment type="function">
    <text evidence="2">Specific and highly efficient GDP-D-glucose phosphorylase regulating the levels of GDP-D-glucose in cells.</text>
</comment>
<dbReference type="GO" id="GO:0016787">
    <property type="term" value="F:hydrolase activity"/>
    <property type="evidence" value="ECO:0007669"/>
    <property type="project" value="UniProtKB-KW"/>
</dbReference>
<evidence type="ECO:0000259" key="13">
    <source>
        <dbReference type="Pfam" id="PF26216"/>
    </source>
</evidence>
<comment type="similarity">
    <text evidence="4">Belongs to the GDPGP1 family.</text>
</comment>
<evidence type="ECO:0000313" key="15">
    <source>
        <dbReference type="Ensembl" id="ENSSDUP00000023990.1"/>
    </source>
</evidence>
<evidence type="ECO:0000256" key="7">
    <source>
        <dbReference type="ARBA" id="ARBA00022490"/>
    </source>
</evidence>
<keyword evidence="16" id="KW-1185">Reference proteome</keyword>
<reference evidence="15" key="1">
    <citation type="submission" date="2025-08" db="UniProtKB">
        <authorList>
            <consortium name="Ensembl"/>
        </authorList>
    </citation>
    <scope>IDENTIFICATION</scope>
</reference>
<keyword evidence="11" id="KW-0547">Nucleotide-binding</keyword>